<proteinExistence type="predicted"/>
<evidence type="ECO:0000313" key="2">
    <source>
        <dbReference type="Proteomes" id="UP001234178"/>
    </source>
</evidence>
<dbReference type="Proteomes" id="UP001234178">
    <property type="component" value="Unassembled WGS sequence"/>
</dbReference>
<keyword evidence="2" id="KW-1185">Reference proteome</keyword>
<organism evidence="1 2">
    <name type="scientific">Daphnia magna</name>
    <dbReference type="NCBI Taxonomy" id="35525"/>
    <lineage>
        <taxon>Eukaryota</taxon>
        <taxon>Metazoa</taxon>
        <taxon>Ecdysozoa</taxon>
        <taxon>Arthropoda</taxon>
        <taxon>Crustacea</taxon>
        <taxon>Branchiopoda</taxon>
        <taxon>Diplostraca</taxon>
        <taxon>Cladocera</taxon>
        <taxon>Anomopoda</taxon>
        <taxon>Daphniidae</taxon>
        <taxon>Daphnia</taxon>
    </lineage>
</organism>
<reference evidence="1 2" key="1">
    <citation type="journal article" date="2023" name="Nucleic Acids Res.">
        <title>The hologenome of Daphnia magna reveals possible DNA methylation and microbiome-mediated evolution of the host genome.</title>
        <authorList>
            <person name="Chaturvedi A."/>
            <person name="Li X."/>
            <person name="Dhandapani V."/>
            <person name="Marshall H."/>
            <person name="Kissane S."/>
            <person name="Cuenca-Cambronero M."/>
            <person name="Asole G."/>
            <person name="Calvet F."/>
            <person name="Ruiz-Romero M."/>
            <person name="Marangio P."/>
            <person name="Guigo R."/>
            <person name="Rago D."/>
            <person name="Mirbahai L."/>
            <person name="Eastwood N."/>
            <person name="Colbourne J.K."/>
            <person name="Zhou J."/>
            <person name="Mallon E."/>
            <person name="Orsini L."/>
        </authorList>
    </citation>
    <scope>NUCLEOTIDE SEQUENCE [LARGE SCALE GENOMIC DNA]</scope>
    <source>
        <strain evidence="1">LRV0_1</strain>
    </source>
</reference>
<name>A0ABR0AWC0_9CRUS</name>
<protein>
    <submittedName>
        <fullName evidence="1">Uncharacterized protein</fullName>
    </submittedName>
</protein>
<dbReference type="EMBL" id="JAOYFB010000039">
    <property type="protein sequence ID" value="KAK4029435.1"/>
    <property type="molecule type" value="Genomic_DNA"/>
</dbReference>
<gene>
    <name evidence="1" type="ORF">OUZ56_022427</name>
</gene>
<sequence length="74" mass="8257">MPRNDFEFIPAAFDRREICTFGAHILSDTLAAGMHPAIVIRSSYDSVVSWRKVNGPNDFRDSQNGSPKCTLMVV</sequence>
<accession>A0ABR0AWC0</accession>
<evidence type="ECO:0000313" key="1">
    <source>
        <dbReference type="EMBL" id="KAK4029435.1"/>
    </source>
</evidence>
<comment type="caution">
    <text evidence="1">The sequence shown here is derived from an EMBL/GenBank/DDBJ whole genome shotgun (WGS) entry which is preliminary data.</text>
</comment>